<reference evidence="3" key="1">
    <citation type="submission" date="2022-05" db="EMBL/GenBank/DDBJ databases">
        <title>Alysiella filiformis genome sequencing.</title>
        <authorList>
            <person name="Viehboeck T."/>
        </authorList>
    </citation>
    <scope>NUCLEOTIDE SEQUENCE</scope>
    <source>
        <strain evidence="3">DSM 2580</strain>
    </source>
</reference>
<evidence type="ECO:0000313" key="4">
    <source>
        <dbReference type="Proteomes" id="UP001056819"/>
    </source>
</evidence>
<dbReference type="EMBL" id="CP097501">
    <property type="protein sequence ID" value="URD67957.1"/>
    <property type="molecule type" value="Genomic_DNA"/>
</dbReference>
<dbReference type="AlphaFoldDB" id="A0AAE9KYR5"/>
<proteinExistence type="predicted"/>
<feature type="compositionally biased region" description="Low complexity" evidence="2">
    <location>
        <begin position="171"/>
        <end position="212"/>
    </location>
</feature>
<evidence type="ECO:0000256" key="2">
    <source>
        <dbReference type="SAM" id="MobiDB-lite"/>
    </source>
</evidence>
<feature type="coiled-coil region" evidence="1">
    <location>
        <begin position="23"/>
        <end position="59"/>
    </location>
</feature>
<evidence type="ECO:0000256" key="1">
    <source>
        <dbReference type="SAM" id="Coils"/>
    </source>
</evidence>
<dbReference type="Proteomes" id="UP001056819">
    <property type="component" value="Chromosome"/>
</dbReference>
<name>A0AAE9KYR5_9NEIS</name>
<dbReference type="RefSeq" id="WP_182078430.1">
    <property type="nucleotide sequence ID" value="NZ_CP097501.1"/>
</dbReference>
<evidence type="ECO:0000313" key="3">
    <source>
        <dbReference type="EMBL" id="URD67957.1"/>
    </source>
</evidence>
<keyword evidence="1" id="KW-0175">Coiled coil</keyword>
<organism evidence="3 4">
    <name type="scientific">Conchiformibius steedae DSM 2580</name>
    <dbReference type="NCBI Taxonomy" id="1121352"/>
    <lineage>
        <taxon>Bacteria</taxon>
        <taxon>Pseudomonadati</taxon>
        <taxon>Pseudomonadota</taxon>
        <taxon>Betaproteobacteria</taxon>
        <taxon>Neisseriales</taxon>
        <taxon>Neisseriaceae</taxon>
        <taxon>Conchiformibius</taxon>
    </lineage>
</organism>
<feature type="region of interest" description="Disordered" evidence="2">
    <location>
        <begin position="157"/>
        <end position="228"/>
    </location>
</feature>
<accession>A0AAE9KYR5</accession>
<dbReference type="PROSITE" id="PS51257">
    <property type="entry name" value="PROKAR_LIPOPROTEIN"/>
    <property type="match status" value="1"/>
</dbReference>
<evidence type="ECO:0008006" key="5">
    <source>
        <dbReference type="Google" id="ProtNLM"/>
    </source>
</evidence>
<gene>
    <name evidence="3" type="ORF">LNQ82_01985</name>
</gene>
<protein>
    <recommendedName>
        <fullName evidence="5">Lipoprotein</fullName>
    </recommendedName>
</protein>
<sequence>MNKKQILAYVGAAMLLAACGGQQNEQDKQIQENQKKIELLKQEAEIKRLQGEVQNAGTQAASAVAQAASSAAQVYQLAASEVANTIPKEAQAAAKAGEVVQGKDGQQYTFDPDTGSWLLYGALGAAAGYLAANAMNKNKYEPAPKPTAAVERVHQDYQAKHPSQVPPPKPAAAAPQNKPFVPANAPAQQQSPDQRAAQPAQQQYRPTQQAAPSNHQRPSRIGGGRKRR</sequence>